<dbReference type="Gene3D" id="1.10.238.10">
    <property type="entry name" value="EF-hand"/>
    <property type="match status" value="1"/>
</dbReference>
<evidence type="ECO:0000256" key="2">
    <source>
        <dbReference type="ARBA" id="ARBA00022553"/>
    </source>
</evidence>
<feature type="compositionally biased region" description="Polar residues" evidence="9">
    <location>
        <begin position="450"/>
        <end position="461"/>
    </location>
</feature>
<keyword evidence="7" id="KW-0325">Glycoprotein</keyword>
<feature type="compositionally biased region" description="Polar residues" evidence="9">
    <location>
        <begin position="543"/>
        <end position="552"/>
    </location>
</feature>
<protein>
    <recommendedName>
        <fullName evidence="10">Voltage-dependent calcium channel alpha-1 subunit IQ domain-containing protein</fullName>
    </recommendedName>
</protein>
<organism evidence="11 12">
    <name type="scientific">Aldrovandia affinis</name>
    <dbReference type="NCBI Taxonomy" id="143900"/>
    <lineage>
        <taxon>Eukaryota</taxon>
        <taxon>Metazoa</taxon>
        <taxon>Chordata</taxon>
        <taxon>Craniata</taxon>
        <taxon>Vertebrata</taxon>
        <taxon>Euteleostomi</taxon>
        <taxon>Actinopterygii</taxon>
        <taxon>Neopterygii</taxon>
        <taxon>Teleostei</taxon>
        <taxon>Notacanthiformes</taxon>
        <taxon>Halosauridae</taxon>
        <taxon>Aldrovandia</taxon>
    </lineage>
</organism>
<feature type="compositionally biased region" description="Basic residues" evidence="9">
    <location>
        <begin position="363"/>
        <end position="379"/>
    </location>
</feature>
<dbReference type="GO" id="GO:0008331">
    <property type="term" value="F:high voltage-gated calcium channel activity"/>
    <property type="evidence" value="ECO:0007669"/>
    <property type="project" value="TreeGrafter"/>
</dbReference>
<feature type="region of interest" description="Disordered" evidence="9">
    <location>
        <begin position="200"/>
        <end position="267"/>
    </location>
</feature>
<keyword evidence="3" id="KW-0677">Repeat</keyword>
<dbReference type="GO" id="GO:0043025">
    <property type="term" value="C:neuronal cell body"/>
    <property type="evidence" value="ECO:0007669"/>
    <property type="project" value="TreeGrafter"/>
</dbReference>
<proteinExistence type="predicted"/>
<gene>
    <name evidence="11" type="ORF">AAFF_G00064430</name>
</gene>
<evidence type="ECO:0000256" key="3">
    <source>
        <dbReference type="ARBA" id="ARBA00022737"/>
    </source>
</evidence>
<sequence length="676" mass="73801">MDNFEYLTRDSSILGPHHLDEFIRVWAEYDPAACGRIKYLDMYEMLLHLCPPLGLGKKCPPRIAYKRLVKMNMPIADDNTVHFTSTLMALIRTALEIKLASGMVAQRLSDADLKKELSTVWPNLSQKTLDLLVTPHQPNELTVGKVYAALMIFDYYKQNRARRLQQLQQQQQPTGGTQCKVGAIFMPMLPLAPIQGEEKAVSSVISPSEPHPQPRPSPGFTSLNNGGAVQGQQGGTIKESPSWVTDRQQEEHRPGSKRTVPRGQLEDIANSAKAQELVEMKKMHHSANTGNPSGLESQGRAASMPRLNTEMQRSQSRFSPGTHLSPIPDSSPMKRSVSTLAPRRPQEASVRDHAPERPAQERPHHHHHHHHRCHHRRDKDRKQRSLDRSSNGQPSSAAGTPGDAPAEPLSQERVQDRGRSHERKHHSSSAEKQRYYSCDRYGSREHCHTKSATASRSTSPNEGLDLGLNKQVGGAGPGPKAGLSVVGGSGCRGQGVGSGFARGSGSAKGSPVTLTSGASTPCRGRRQLPQTPLLPGPAVAYRTANSSPVQFSPAQGTPPPAPCPGRMSRGRSEHNALLRGDSDSPSPVTRICSDPYLGHSDVRGGGLYYTLPEEAGVFQDALSFHTARPPRTATPHLTPPPPQSRAVPNGYHFTLGISSGNRTARHYQGIEEDDWC</sequence>
<dbReference type="EMBL" id="JAINUG010000014">
    <property type="protein sequence ID" value="KAJ8413845.1"/>
    <property type="molecule type" value="Genomic_DNA"/>
</dbReference>
<dbReference type="GO" id="GO:0005891">
    <property type="term" value="C:voltage-gated calcium channel complex"/>
    <property type="evidence" value="ECO:0007669"/>
    <property type="project" value="TreeGrafter"/>
</dbReference>
<dbReference type="InterPro" id="IPR050599">
    <property type="entry name" value="VDCC_alpha-1_subunit"/>
</dbReference>
<keyword evidence="1" id="KW-0813">Transport</keyword>
<keyword evidence="8" id="KW-0407">Ion channel</keyword>
<accession>A0AAD7T449</accession>
<evidence type="ECO:0000256" key="4">
    <source>
        <dbReference type="ARBA" id="ARBA00022882"/>
    </source>
</evidence>
<evidence type="ECO:0000256" key="9">
    <source>
        <dbReference type="SAM" id="MobiDB-lite"/>
    </source>
</evidence>
<feature type="compositionally biased region" description="Basic and acidic residues" evidence="9">
    <location>
        <begin position="344"/>
        <end position="362"/>
    </location>
</feature>
<reference evidence="11" key="1">
    <citation type="journal article" date="2023" name="Science">
        <title>Genome structures resolve the early diversification of teleost fishes.</title>
        <authorList>
            <person name="Parey E."/>
            <person name="Louis A."/>
            <person name="Montfort J."/>
            <person name="Bouchez O."/>
            <person name="Roques C."/>
            <person name="Iampietro C."/>
            <person name="Lluch J."/>
            <person name="Castinel A."/>
            <person name="Donnadieu C."/>
            <person name="Desvignes T."/>
            <person name="Floi Bucao C."/>
            <person name="Jouanno E."/>
            <person name="Wen M."/>
            <person name="Mejri S."/>
            <person name="Dirks R."/>
            <person name="Jansen H."/>
            <person name="Henkel C."/>
            <person name="Chen W.J."/>
            <person name="Zahm M."/>
            <person name="Cabau C."/>
            <person name="Klopp C."/>
            <person name="Thompson A.W."/>
            <person name="Robinson-Rechavi M."/>
            <person name="Braasch I."/>
            <person name="Lecointre G."/>
            <person name="Bobe J."/>
            <person name="Postlethwait J.H."/>
            <person name="Berthelot C."/>
            <person name="Roest Crollius H."/>
            <person name="Guiguen Y."/>
        </authorList>
    </citation>
    <scope>NUCLEOTIDE SEQUENCE</scope>
    <source>
        <strain evidence="11">NC1722</strain>
    </source>
</reference>
<evidence type="ECO:0000256" key="8">
    <source>
        <dbReference type="ARBA" id="ARBA00023303"/>
    </source>
</evidence>
<feature type="region of interest" description="Disordered" evidence="9">
    <location>
        <begin position="282"/>
        <end position="481"/>
    </location>
</feature>
<feature type="compositionally biased region" description="Polar residues" evidence="9">
    <location>
        <begin position="388"/>
        <end position="398"/>
    </location>
</feature>
<dbReference type="Proteomes" id="UP001221898">
    <property type="component" value="Unassembled WGS sequence"/>
</dbReference>
<keyword evidence="4" id="KW-0851">Voltage-gated channel</keyword>
<dbReference type="PANTHER" id="PTHR45628:SF6">
    <property type="entry name" value="VOLTAGE-DEPENDENT N-TYPE CALCIUM CHANNEL SUBUNIT ALPHA-1B"/>
    <property type="match status" value="1"/>
</dbReference>
<keyword evidence="2" id="KW-0597">Phosphoprotein</keyword>
<evidence type="ECO:0000256" key="1">
    <source>
        <dbReference type="ARBA" id="ARBA00022448"/>
    </source>
</evidence>
<keyword evidence="6" id="KW-1015">Disulfide bond</keyword>
<dbReference type="Pfam" id="PF16905">
    <property type="entry name" value="GPHH"/>
    <property type="match status" value="1"/>
</dbReference>
<name>A0AAD7T449_9TELE</name>
<feature type="compositionally biased region" description="Polar residues" evidence="9">
    <location>
        <begin position="286"/>
        <end position="296"/>
    </location>
</feature>
<feature type="compositionally biased region" description="Polar residues" evidence="9">
    <location>
        <begin position="309"/>
        <end position="319"/>
    </location>
</feature>
<dbReference type="InterPro" id="IPR031649">
    <property type="entry name" value="GPHH_dom"/>
</dbReference>
<evidence type="ECO:0000313" key="11">
    <source>
        <dbReference type="EMBL" id="KAJ8413845.1"/>
    </source>
</evidence>
<dbReference type="GO" id="GO:0007268">
    <property type="term" value="P:chemical synaptic transmission"/>
    <property type="evidence" value="ECO:0007669"/>
    <property type="project" value="TreeGrafter"/>
</dbReference>
<evidence type="ECO:0000313" key="12">
    <source>
        <dbReference type="Proteomes" id="UP001221898"/>
    </source>
</evidence>
<keyword evidence="5" id="KW-0406">Ion transport</keyword>
<feature type="region of interest" description="Disordered" evidence="9">
    <location>
        <begin position="501"/>
        <end position="571"/>
    </location>
</feature>
<dbReference type="AlphaFoldDB" id="A0AAD7T449"/>
<dbReference type="PANTHER" id="PTHR45628">
    <property type="entry name" value="VOLTAGE-DEPENDENT CALCIUM CHANNEL TYPE A SUBUNIT ALPHA-1"/>
    <property type="match status" value="1"/>
</dbReference>
<evidence type="ECO:0000256" key="7">
    <source>
        <dbReference type="ARBA" id="ARBA00023180"/>
    </source>
</evidence>
<comment type="caution">
    <text evidence="11">The sequence shown here is derived from an EMBL/GenBank/DDBJ whole genome shotgun (WGS) entry which is preliminary data.</text>
</comment>
<dbReference type="FunFam" id="1.10.238.10:FF:000063">
    <property type="entry name" value="Voltage-dependent N-type calcium channel subunit alpha"/>
    <property type="match status" value="1"/>
</dbReference>
<evidence type="ECO:0000256" key="5">
    <source>
        <dbReference type="ARBA" id="ARBA00023065"/>
    </source>
</evidence>
<feature type="domain" description="Voltage-dependent calcium channel alpha-1 subunit IQ" evidence="10">
    <location>
        <begin position="138"/>
        <end position="172"/>
    </location>
</feature>
<dbReference type="GO" id="GO:0045202">
    <property type="term" value="C:synapse"/>
    <property type="evidence" value="ECO:0007669"/>
    <property type="project" value="GOC"/>
</dbReference>
<dbReference type="InterPro" id="IPR014873">
    <property type="entry name" value="VDCC_a1su_IQ"/>
</dbReference>
<dbReference type="GO" id="GO:0098703">
    <property type="term" value="P:calcium ion import across plasma membrane"/>
    <property type="evidence" value="ECO:0007669"/>
    <property type="project" value="TreeGrafter"/>
</dbReference>
<keyword evidence="12" id="KW-1185">Reference proteome</keyword>
<evidence type="ECO:0000259" key="10">
    <source>
        <dbReference type="SMART" id="SM01062"/>
    </source>
</evidence>
<dbReference type="SMART" id="SM01062">
    <property type="entry name" value="Ca_chan_IQ"/>
    <property type="match status" value="1"/>
</dbReference>
<evidence type="ECO:0000256" key="6">
    <source>
        <dbReference type="ARBA" id="ARBA00023157"/>
    </source>
</evidence>
<dbReference type="Pfam" id="PF08763">
    <property type="entry name" value="Ca_chan_IQ"/>
    <property type="match status" value="1"/>
</dbReference>